<dbReference type="PROSITE" id="PS50888">
    <property type="entry name" value="BHLH"/>
    <property type="match status" value="1"/>
</dbReference>
<keyword evidence="8" id="KW-1185">Reference proteome</keyword>
<dbReference type="InterPro" id="IPR011598">
    <property type="entry name" value="bHLH_dom"/>
</dbReference>
<dbReference type="Pfam" id="PF00010">
    <property type="entry name" value="HLH"/>
    <property type="match status" value="1"/>
</dbReference>
<dbReference type="InterPro" id="IPR036638">
    <property type="entry name" value="HLH_DNA-bd_sf"/>
</dbReference>
<feature type="region of interest" description="Disordered" evidence="5">
    <location>
        <begin position="437"/>
        <end position="468"/>
    </location>
</feature>
<feature type="domain" description="BHLH" evidence="6">
    <location>
        <begin position="341"/>
        <end position="390"/>
    </location>
</feature>
<sequence length="468" mass="50809">MDDAGLWQAYQAFISTSSRGVDTTISFDQQQQQRQPFFSLTHASTPELQNLVAASDDQLWELDSSSSPASADELYGSSEAAASEIMHNWLQVPGQCCYSHNVMPGPSPSTCMQASNSTQSGYMQNPLQLEAQHHVCHHPQQQQQRHSQQIPLPVVPQINGETIDPQALGSNCTGWRRFSPISNVSSGTAATNAAQETLLQQRQASFATGMKSMSSFNPGPYIGTSMNLQCTPLAGRCSPNSSIHLQASFEKEGKKVAAAASPAVYMQQPWSSGDDEDAPAAAACSRLEYVSTAAHRQVSKKFFTARSQQSRCSSCSSMSKAVKKIGPALNTNMKPRARQGSANDPQSIAARVRRERISERLKHLQALIPDGDKMDMVTMLDEAINYVKCLGLQIRMLKDDSLWPKALGPLPGTFHELLELAGPEFVEGAVQSMSKSEVVESNPKASLVEVLEEEEPASPPPSATQIIE</sequence>
<dbReference type="PANTHER" id="PTHR45914:SF59">
    <property type="entry name" value="TRANSCRIPTION FACTOR BHLH83-LIKE"/>
    <property type="match status" value="1"/>
</dbReference>
<keyword evidence="4" id="KW-0539">Nucleus</keyword>
<evidence type="ECO:0000256" key="2">
    <source>
        <dbReference type="ARBA" id="ARBA00023015"/>
    </source>
</evidence>
<evidence type="ECO:0000256" key="5">
    <source>
        <dbReference type="SAM" id="MobiDB-lite"/>
    </source>
</evidence>
<gene>
    <name evidence="7" type="ORF">CSSPTR1EN2_LOCUS10188</name>
</gene>
<organism evidence="7 8">
    <name type="scientific">Sphagnum troendelagicum</name>
    <dbReference type="NCBI Taxonomy" id="128251"/>
    <lineage>
        <taxon>Eukaryota</taxon>
        <taxon>Viridiplantae</taxon>
        <taxon>Streptophyta</taxon>
        <taxon>Embryophyta</taxon>
        <taxon>Bryophyta</taxon>
        <taxon>Sphagnophytina</taxon>
        <taxon>Sphagnopsida</taxon>
        <taxon>Sphagnales</taxon>
        <taxon>Sphagnaceae</taxon>
        <taxon>Sphagnum</taxon>
    </lineage>
</organism>
<evidence type="ECO:0000256" key="3">
    <source>
        <dbReference type="ARBA" id="ARBA00023163"/>
    </source>
</evidence>
<keyword evidence="2" id="KW-0805">Transcription regulation</keyword>
<dbReference type="SUPFAM" id="SSF47459">
    <property type="entry name" value="HLH, helix-loop-helix DNA-binding domain"/>
    <property type="match status" value="1"/>
</dbReference>
<keyword evidence="3" id="KW-0804">Transcription</keyword>
<evidence type="ECO:0000259" key="6">
    <source>
        <dbReference type="PROSITE" id="PS50888"/>
    </source>
</evidence>
<dbReference type="Gene3D" id="4.10.280.10">
    <property type="entry name" value="Helix-loop-helix DNA-binding domain"/>
    <property type="match status" value="1"/>
</dbReference>
<dbReference type="EMBL" id="OZ019910">
    <property type="protein sequence ID" value="CAK9210494.1"/>
    <property type="molecule type" value="Genomic_DNA"/>
</dbReference>
<dbReference type="PANTHER" id="PTHR45914">
    <property type="entry name" value="TRANSCRIPTION FACTOR HEC3-RELATED"/>
    <property type="match status" value="1"/>
</dbReference>
<evidence type="ECO:0000256" key="4">
    <source>
        <dbReference type="ARBA" id="ARBA00023242"/>
    </source>
</evidence>
<proteinExistence type="predicted"/>
<accession>A0ABP0U1P0</accession>
<dbReference type="Proteomes" id="UP001497512">
    <property type="component" value="Chromosome 18"/>
</dbReference>
<protein>
    <recommendedName>
        <fullName evidence="6">BHLH domain-containing protein</fullName>
    </recommendedName>
</protein>
<evidence type="ECO:0000313" key="8">
    <source>
        <dbReference type="Proteomes" id="UP001497512"/>
    </source>
</evidence>
<dbReference type="InterPro" id="IPR045843">
    <property type="entry name" value="IND-like"/>
</dbReference>
<name>A0ABP0U1P0_9BRYO</name>
<evidence type="ECO:0000256" key="1">
    <source>
        <dbReference type="ARBA" id="ARBA00004123"/>
    </source>
</evidence>
<evidence type="ECO:0000313" key="7">
    <source>
        <dbReference type="EMBL" id="CAK9210494.1"/>
    </source>
</evidence>
<dbReference type="CDD" id="cd11454">
    <property type="entry name" value="bHLH_AtIND_like"/>
    <property type="match status" value="1"/>
</dbReference>
<dbReference type="SMART" id="SM00353">
    <property type="entry name" value="HLH"/>
    <property type="match status" value="1"/>
</dbReference>
<reference evidence="7" key="1">
    <citation type="submission" date="2024-02" db="EMBL/GenBank/DDBJ databases">
        <authorList>
            <consortium name="ELIXIR-Norway"/>
            <consortium name="Elixir Norway"/>
        </authorList>
    </citation>
    <scope>NUCLEOTIDE SEQUENCE</scope>
</reference>
<comment type="subcellular location">
    <subcellularLocation>
        <location evidence="1">Nucleus</location>
    </subcellularLocation>
</comment>